<dbReference type="SUPFAM" id="SSF103481">
    <property type="entry name" value="Multidrug resistance efflux transporter EmrE"/>
    <property type="match status" value="2"/>
</dbReference>
<dbReference type="PANTHER" id="PTHR42920">
    <property type="entry name" value="OS03G0707200 PROTEIN-RELATED"/>
    <property type="match status" value="1"/>
</dbReference>
<evidence type="ECO:0000256" key="6">
    <source>
        <dbReference type="ARBA" id="ARBA00023136"/>
    </source>
</evidence>
<dbReference type="Pfam" id="PF00892">
    <property type="entry name" value="EamA"/>
    <property type="match status" value="1"/>
</dbReference>
<evidence type="ECO:0000313" key="10">
    <source>
        <dbReference type="Proteomes" id="UP001164693"/>
    </source>
</evidence>
<comment type="subcellular location">
    <subcellularLocation>
        <location evidence="1">Cell membrane</location>
        <topology evidence="1">Multi-pass membrane protein</topology>
    </subcellularLocation>
</comment>
<keyword evidence="4 7" id="KW-0812">Transmembrane</keyword>
<name>A0ABY7K0R1_9ACTN</name>
<protein>
    <submittedName>
        <fullName evidence="9">EamA family transporter</fullName>
    </submittedName>
</protein>
<feature type="transmembrane region" description="Helical" evidence="7">
    <location>
        <begin position="115"/>
        <end position="131"/>
    </location>
</feature>
<organism evidence="9 10">
    <name type="scientific">Jatrophihabitans cynanchi</name>
    <dbReference type="NCBI Taxonomy" id="2944128"/>
    <lineage>
        <taxon>Bacteria</taxon>
        <taxon>Bacillati</taxon>
        <taxon>Actinomycetota</taxon>
        <taxon>Actinomycetes</taxon>
        <taxon>Jatrophihabitantales</taxon>
        <taxon>Jatrophihabitantaceae</taxon>
        <taxon>Jatrophihabitans</taxon>
    </lineage>
</organism>
<dbReference type="RefSeq" id="WP_269444647.1">
    <property type="nucleotide sequence ID" value="NZ_CP097463.1"/>
</dbReference>
<reference evidence="9" key="1">
    <citation type="submission" date="2022-05" db="EMBL/GenBank/DDBJ databases">
        <title>Jatrophihabitans sp. SB3-54 whole genome sequence.</title>
        <authorList>
            <person name="Suh M.K."/>
            <person name="Eom M.K."/>
            <person name="Kim J.S."/>
            <person name="Kim H.S."/>
            <person name="Do H.E."/>
            <person name="Shin Y.K."/>
            <person name="Lee J.-S."/>
        </authorList>
    </citation>
    <scope>NUCLEOTIDE SEQUENCE</scope>
    <source>
        <strain evidence="9">SB3-54</strain>
    </source>
</reference>
<feature type="transmembrane region" description="Helical" evidence="7">
    <location>
        <begin position="88"/>
        <end position="108"/>
    </location>
</feature>
<feature type="transmembrane region" description="Helical" evidence="7">
    <location>
        <begin position="200"/>
        <end position="218"/>
    </location>
</feature>
<feature type="domain" description="EamA" evidence="8">
    <location>
        <begin position="140"/>
        <end position="272"/>
    </location>
</feature>
<dbReference type="Proteomes" id="UP001164693">
    <property type="component" value="Chromosome"/>
</dbReference>
<evidence type="ECO:0000313" key="9">
    <source>
        <dbReference type="EMBL" id="WAX58098.1"/>
    </source>
</evidence>
<evidence type="ECO:0000256" key="4">
    <source>
        <dbReference type="ARBA" id="ARBA00022692"/>
    </source>
</evidence>
<gene>
    <name evidence="9" type="ORF">M6B22_04830</name>
</gene>
<evidence type="ECO:0000256" key="1">
    <source>
        <dbReference type="ARBA" id="ARBA00004651"/>
    </source>
</evidence>
<feature type="transmembrane region" description="Helical" evidence="7">
    <location>
        <begin position="137"/>
        <end position="157"/>
    </location>
</feature>
<keyword evidence="10" id="KW-1185">Reference proteome</keyword>
<evidence type="ECO:0000256" key="7">
    <source>
        <dbReference type="SAM" id="Phobius"/>
    </source>
</evidence>
<evidence type="ECO:0000256" key="3">
    <source>
        <dbReference type="ARBA" id="ARBA00022475"/>
    </source>
</evidence>
<evidence type="ECO:0000256" key="2">
    <source>
        <dbReference type="ARBA" id="ARBA00007362"/>
    </source>
</evidence>
<dbReference type="EMBL" id="CP097463">
    <property type="protein sequence ID" value="WAX58098.1"/>
    <property type="molecule type" value="Genomic_DNA"/>
</dbReference>
<accession>A0ABY7K0R1</accession>
<proteinExistence type="inferred from homology"/>
<dbReference type="PANTHER" id="PTHR42920:SF5">
    <property type="entry name" value="EAMA DOMAIN-CONTAINING PROTEIN"/>
    <property type="match status" value="1"/>
</dbReference>
<feature type="transmembrane region" description="Helical" evidence="7">
    <location>
        <begin position="230"/>
        <end position="250"/>
    </location>
</feature>
<keyword evidence="3" id="KW-1003">Cell membrane</keyword>
<sequence>MRAPPPQVLLLGSIGSVQFGAAFAARLFDRAGPGGLVFLRLALSALILLALARPSLRGRSASDVRAAVAFGLVLGAMNWSFYEALDRLPLGVAVTIEFLGPLAVAVAGSRRALDLVWVALAGGGVALLALRGSHHGITAFGVVLVLIAATCWALYILLSKHVGSAFPGLDGLAVALVVGALLTLPAGVVQGGSALGEPAVLAGGLAVALLSSLIPYSLEIVALRRLPPSVFGLLMSLEPAVAALAGVLVLSQALSAALALSMAMVIIASVGTTLTSRPQPVPQLLD</sequence>
<feature type="transmembrane region" description="Helical" evidence="7">
    <location>
        <begin position="64"/>
        <end position="82"/>
    </location>
</feature>
<feature type="transmembrane region" description="Helical" evidence="7">
    <location>
        <begin position="34"/>
        <end position="52"/>
    </location>
</feature>
<dbReference type="InterPro" id="IPR037185">
    <property type="entry name" value="EmrE-like"/>
</dbReference>
<evidence type="ECO:0000256" key="5">
    <source>
        <dbReference type="ARBA" id="ARBA00022989"/>
    </source>
</evidence>
<dbReference type="InterPro" id="IPR051258">
    <property type="entry name" value="Diverse_Substrate_Transporter"/>
</dbReference>
<feature type="transmembrane region" description="Helical" evidence="7">
    <location>
        <begin position="169"/>
        <end position="188"/>
    </location>
</feature>
<keyword evidence="5 7" id="KW-1133">Transmembrane helix</keyword>
<dbReference type="InterPro" id="IPR000620">
    <property type="entry name" value="EamA_dom"/>
</dbReference>
<feature type="transmembrane region" description="Helical" evidence="7">
    <location>
        <begin position="256"/>
        <end position="275"/>
    </location>
</feature>
<keyword evidence="6 7" id="KW-0472">Membrane</keyword>
<comment type="similarity">
    <text evidence="2">Belongs to the EamA transporter family.</text>
</comment>
<evidence type="ECO:0000259" key="8">
    <source>
        <dbReference type="Pfam" id="PF00892"/>
    </source>
</evidence>